<evidence type="ECO:0000259" key="1">
    <source>
        <dbReference type="PROSITE" id="PS51819"/>
    </source>
</evidence>
<comment type="caution">
    <text evidence="2">The sequence shown here is derived from an EMBL/GenBank/DDBJ whole genome shotgun (WGS) entry which is preliminary data.</text>
</comment>
<protein>
    <submittedName>
        <fullName evidence="2">Glyoxalase/bleomycin resistance protein/dioxygenase</fullName>
    </submittedName>
</protein>
<evidence type="ECO:0000313" key="3">
    <source>
        <dbReference type="Proteomes" id="UP000675882"/>
    </source>
</evidence>
<dbReference type="PROSITE" id="PS51819">
    <property type="entry name" value="VOC"/>
    <property type="match status" value="1"/>
</dbReference>
<dbReference type="Gene3D" id="3.10.180.10">
    <property type="entry name" value="2,3-Dihydroxybiphenyl 1,2-Dioxygenase, domain 1"/>
    <property type="match status" value="1"/>
</dbReference>
<sequence length="144" mass="15986">MAESSTGTMQKQGTGKLMQITHLLHATLLVADLDRARNFYENLLGLVSDSQRPEISFAGVWYAINPNQQIHLMQLPNPATGLRRPEHGGRDQHIALAITSLDELAQKLDAAAIRYTISQSGRRALFCRDPDDNALEFIELPPIP</sequence>
<dbReference type="Proteomes" id="UP000675882">
    <property type="component" value="Unassembled WGS sequence"/>
</dbReference>
<dbReference type="InterPro" id="IPR050383">
    <property type="entry name" value="GlyoxalaseI/FosfomycinResist"/>
</dbReference>
<dbReference type="InterPro" id="IPR037523">
    <property type="entry name" value="VOC_core"/>
</dbReference>
<dbReference type="InterPro" id="IPR029068">
    <property type="entry name" value="Glyas_Bleomycin-R_OHBP_Dase"/>
</dbReference>
<dbReference type="PANTHER" id="PTHR21366">
    <property type="entry name" value="GLYOXALASE FAMILY PROTEIN"/>
    <property type="match status" value="1"/>
</dbReference>
<dbReference type="EMBL" id="CAJNBL010000006">
    <property type="protein sequence ID" value="CAE6699198.1"/>
    <property type="molecule type" value="Genomic_DNA"/>
</dbReference>
<proteinExistence type="predicted"/>
<dbReference type="AlphaFoldDB" id="A0A916BF79"/>
<dbReference type="InterPro" id="IPR004360">
    <property type="entry name" value="Glyas_Fos-R_dOase_dom"/>
</dbReference>
<keyword evidence="3" id="KW-1185">Reference proteome</keyword>
<feature type="domain" description="VOC" evidence="1">
    <location>
        <begin position="22"/>
        <end position="140"/>
    </location>
</feature>
<dbReference type="SUPFAM" id="SSF54593">
    <property type="entry name" value="Glyoxalase/Bleomycin resistance protein/Dihydroxybiphenyl dioxygenase"/>
    <property type="match status" value="1"/>
</dbReference>
<name>A0A916BF79_9PROT</name>
<accession>A0A916BF79</accession>
<reference evidence="2" key="1">
    <citation type="submission" date="2021-02" db="EMBL/GenBank/DDBJ databases">
        <authorList>
            <person name="Han P."/>
        </authorList>
    </citation>
    <scope>NUCLEOTIDE SEQUENCE</scope>
    <source>
        <strain evidence="2">Candidatus Nitrotoga sp. ZN8</strain>
    </source>
</reference>
<dbReference type="PANTHER" id="PTHR21366:SF22">
    <property type="entry name" value="VOC DOMAIN-CONTAINING PROTEIN"/>
    <property type="match status" value="1"/>
</dbReference>
<dbReference type="Pfam" id="PF00903">
    <property type="entry name" value="Glyoxalase"/>
    <property type="match status" value="1"/>
</dbReference>
<organism evidence="2 3">
    <name type="scientific">Candidatus Nitrotoga fabula</name>
    <dbReference type="NCBI Taxonomy" id="2182327"/>
    <lineage>
        <taxon>Bacteria</taxon>
        <taxon>Pseudomonadati</taxon>
        <taxon>Pseudomonadota</taxon>
        <taxon>Betaproteobacteria</taxon>
        <taxon>Nitrosomonadales</taxon>
        <taxon>Gallionellaceae</taxon>
        <taxon>Candidatus Nitrotoga</taxon>
    </lineage>
</organism>
<evidence type="ECO:0000313" key="2">
    <source>
        <dbReference type="EMBL" id="CAE6699198.1"/>
    </source>
</evidence>
<gene>
    <name evidence="2" type="ORF">NTGZN8_140091</name>
</gene>